<proteinExistence type="predicted"/>
<dbReference type="AlphaFoldDB" id="A0AA36HE85"/>
<organism evidence="3 4">
    <name type="scientific">Cylicocyclus nassatus</name>
    <name type="common">Nematode worm</name>
    <dbReference type="NCBI Taxonomy" id="53992"/>
    <lineage>
        <taxon>Eukaryota</taxon>
        <taxon>Metazoa</taxon>
        <taxon>Ecdysozoa</taxon>
        <taxon>Nematoda</taxon>
        <taxon>Chromadorea</taxon>
        <taxon>Rhabditida</taxon>
        <taxon>Rhabditina</taxon>
        <taxon>Rhabditomorpha</taxon>
        <taxon>Strongyloidea</taxon>
        <taxon>Strongylidae</taxon>
        <taxon>Cylicocyclus</taxon>
    </lineage>
</organism>
<name>A0AA36HE85_CYLNA</name>
<feature type="coiled-coil region" evidence="1">
    <location>
        <begin position="223"/>
        <end position="267"/>
    </location>
</feature>
<evidence type="ECO:0000313" key="3">
    <source>
        <dbReference type="EMBL" id="CAJ0609190.1"/>
    </source>
</evidence>
<protein>
    <submittedName>
        <fullName evidence="3">Uncharacterized protein</fullName>
    </submittedName>
</protein>
<feature type="coiled-coil region" evidence="1">
    <location>
        <begin position="108"/>
        <end position="174"/>
    </location>
</feature>
<sequence length="327" mass="37418">MTLCGTNPAHYKGSIAWEPLVSEDYWRIKLEPSQSTGPHTPTDQLTPSLTLVHRFSTGPQTAIKKCSQTCPTCRASSSSGEIVKHLYFDDPDEHNGSSLLTSPNSQRLRLAEEAVRGLKNSLHRKEEELEDLKNAYAHAVMREYLKNAELSRENASLSAKNKEMEKILETSRRRLQACELYKTITAGDDETVLGRLVTDDGSIRMQSVLNIQKRQLLVAKSLQSRLREDLRQEREQLRASKRKESELENYVKGLERELRELRAVREKPLKERLRPRNIATTSRVVEKSRENTDSRDVVPKRKTRRPLVDRNGSQEDANSADSKEEEQ</sequence>
<keyword evidence="1" id="KW-0175">Coiled coil</keyword>
<evidence type="ECO:0000313" key="4">
    <source>
        <dbReference type="Proteomes" id="UP001176961"/>
    </source>
</evidence>
<accession>A0AA36HE85</accession>
<dbReference type="EMBL" id="CATQJL010000326">
    <property type="protein sequence ID" value="CAJ0609190.1"/>
    <property type="molecule type" value="Genomic_DNA"/>
</dbReference>
<comment type="caution">
    <text evidence="3">The sequence shown here is derived from an EMBL/GenBank/DDBJ whole genome shotgun (WGS) entry which is preliminary data.</text>
</comment>
<gene>
    <name evidence="3" type="ORF">CYNAS_LOCUS21173</name>
</gene>
<evidence type="ECO:0000256" key="1">
    <source>
        <dbReference type="SAM" id="Coils"/>
    </source>
</evidence>
<evidence type="ECO:0000256" key="2">
    <source>
        <dbReference type="SAM" id="MobiDB-lite"/>
    </source>
</evidence>
<dbReference type="Proteomes" id="UP001176961">
    <property type="component" value="Unassembled WGS sequence"/>
</dbReference>
<reference evidence="3" key="1">
    <citation type="submission" date="2023-07" db="EMBL/GenBank/DDBJ databases">
        <authorList>
            <consortium name="CYATHOMIX"/>
        </authorList>
    </citation>
    <scope>NUCLEOTIDE SEQUENCE</scope>
    <source>
        <strain evidence="3">N/A</strain>
    </source>
</reference>
<keyword evidence="4" id="KW-1185">Reference proteome</keyword>
<feature type="compositionally biased region" description="Basic and acidic residues" evidence="2">
    <location>
        <begin position="284"/>
        <end position="299"/>
    </location>
</feature>
<feature type="region of interest" description="Disordered" evidence="2">
    <location>
        <begin position="280"/>
        <end position="327"/>
    </location>
</feature>